<dbReference type="EMBL" id="CM034400">
    <property type="protein sequence ID" value="KAJ0176260.1"/>
    <property type="molecule type" value="Genomic_DNA"/>
</dbReference>
<organism evidence="1 2">
    <name type="scientific">Dendrolimus kikuchii</name>
    <dbReference type="NCBI Taxonomy" id="765133"/>
    <lineage>
        <taxon>Eukaryota</taxon>
        <taxon>Metazoa</taxon>
        <taxon>Ecdysozoa</taxon>
        <taxon>Arthropoda</taxon>
        <taxon>Hexapoda</taxon>
        <taxon>Insecta</taxon>
        <taxon>Pterygota</taxon>
        <taxon>Neoptera</taxon>
        <taxon>Endopterygota</taxon>
        <taxon>Lepidoptera</taxon>
        <taxon>Glossata</taxon>
        <taxon>Ditrysia</taxon>
        <taxon>Bombycoidea</taxon>
        <taxon>Lasiocampidae</taxon>
        <taxon>Dendrolimus</taxon>
    </lineage>
</organism>
<protein>
    <submittedName>
        <fullName evidence="1">Uncharacterized protein</fullName>
    </submittedName>
</protein>
<evidence type="ECO:0000313" key="2">
    <source>
        <dbReference type="Proteomes" id="UP000824533"/>
    </source>
</evidence>
<keyword evidence="2" id="KW-1185">Reference proteome</keyword>
<dbReference type="Proteomes" id="UP000824533">
    <property type="component" value="Linkage Group LG14"/>
</dbReference>
<name>A0ACC1CXH3_9NEOP</name>
<evidence type="ECO:0000313" key="1">
    <source>
        <dbReference type="EMBL" id="KAJ0176260.1"/>
    </source>
</evidence>
<accession>A0ACC1CXH3</accession>
<reference evidence="1 2" key="1">
    <citation type="journal article" date="2021" name="Front. Genet.">
        <title>Chromosome-Level Genome Assembly Reveals Significant Gene Expansion in the Toll and IMD Signaling Pathways of Dendrolimus kikuchii.</title>
        <authorList>
            <person name="Zhou J."/>
            <person name="Wu P."/>
            <person name="Xiong Z."/>
            <person name="Liu N."/>
            <person name="Zhao N."/>
            <person name="Ji M."/>
            <person name="Qiu Y."/>
            <person name="Yang B."/>
        </authorList>
    </citation>
    <scope>NUCLEOTIDE SEQUENCE [LARGE SCALE GENOMIC DNA]</scope>
    <source>
        <strain evidence="1">Ann1</strain>
    </source>
</reference>
<proteinExistence type="predicted"/>
<sequence length="144" mass="17083">MDWTLDYGDLAKDTDFVNNCENLVKNLKEVQEVLDELLPLKKHYDKMSLPAQIELDLFLAYTLNSLHWISLRIEGVDPTKHPIKNELQRIKMTMLRWQQVKDRDKRPTMDLEAAKRFVKSGLYDPYKSTAEPQNKKRKFEDNDE</sequence>
<gene>
    <name evidence="1" type="ORF">K1T71_008434</name>
</gene>
<comment type="caution">
    <text evidence="1">The sequence shown here is derived from an EMBL/GenBank/DDBJ whole genome shotgun (WGS) entry which is preliminary data.</text>
</comment>